<evidence type="ECO:0000313" key="6">
    <source>
        <dbReference type="EMBL" id="RIA77754.1"/>
    </source>
</evidence>
<evidence type="ECO:0000256" key="2">
    <source>
        <dbReference type="ARBA" id="ARBA00022683"/>
    </source>
</evidence>
<evidence type="ECO:0000256" key="1">
    <source>
        <dbReference type="ARBA" id="ARBA00022679"/>
    </source>
</evidence>
<dbReference type="InParanoid" id="A0A397S681"/>
<feature type="transmembrane region" description="Helical" evidence="4">
    <location>
        <begin position="6"/>
        <end position="32"/>
    </location>
</feature>
<dbReference type="GO" id="GO:0009401">
    <property type="term" value="P:phosphoenolpyruvate-dependent sugar phosphotransferase system"/>
    <property type="evidence" value="ECO:0007669"/>
    <property type="project" value="UniProtKB-KW"/>
</dbReference>
<proteinExistence type="predicted"/>
<evidence type="ECO:0000313" key="7">
    <source>
        <dbReference type="Proteomes" id="UP000266506"/>
    </source>
</evidence>
<dbReference type="PROSITE" id="PS51098">
    <property type="entry name" value="PTS_EIIB_TYPE_1"/>
    <property type="match status" value="1"/>
</dbReference>
<dbReference type="Gene3D" id="3.30.1360.60">
    <property type="entry name" value="Glucose permease domain IIB"/>
    <property type="match status" value="1"/>
</dbReference>
<name>A0A397S681_9MOLU</name>
<keyword evidence="4" id="KW-0472">Membrane</keyword>
<evidence type="ECO:0000259" key="5">
    <source>
        <dbReference type="PROSITE" id="PS51098"/>
    </source>
</evidence>
<evidence type="ECO:0000256" key="3">
    <source>
        <dbReference type="PROSITE-ProRule" id="PRU00421"/>
    </source>
</evidence>
<organism evidence="6 7">
    <name type="scientific">Anaeroplasma bactoclasticum</name>
    <dbReference type="NCBI Taxonomy" id="2088"/>
    <lineage>
        <taxon>Bacteria</taxon>
        <taxon>Bacillati</taxon>
        <taxon>Mycoplasmatota</taxon>
        <taxon>Mollicutes</taxon>
        <taxon>Anaeroplasmatales</taxon>
        <taxon>Anaeroplasmataceae</taxon>
        <taxon>Anaeroplasma</taxon>
    </lineage>
</organism>
<sequence>MVKMEPWFIALLCGIGVVVIAAIVLIIVFVVLKGNNKPKHIKVDDEFTNNLINLLGGKDNIEEVTVDNGRLKFQVADLDTVDLEGIKTIATSGVFVTGNIIKTLFKLDSQIIKKALDNIL</sequence>
<keyword evidence="7" id="KW-1185">Reference proteome</keyword>
<gene>
    <name evidence="6" type="ORF">EI71_00907</name>
</gene>
<dbReference type="GO" id="GO:0008982">
    <property type="term" value="F:protein-N(PI)-phosphohistidine-sugar phosphotransferase activity"/>
    <property type="evidence" value="ECO:0007669"/>
    <property type="project" value="InterPro"/>
</dbReference>
<keyword evidence="1 6" id="KW-0808">Transferase</keyword>
<keyword evidence="4" id="KW-1133">Transmembrane helix</keyword>
<keyword evidence="4" id="KW-0812">Transmembrane</keyword>
<dbReference type="SUPFAM" id="SSF55604">
    <property type="entry name" value="Glucose permease domain IIB"/>
    <property type="match status" value="1"/>
</dbReference>
<dbReference type="InterPro" id="IPR001996">
    <property type="entry name" value="PTS_IIB_1"/>
</dbReference>
<feature type="domain" description="PTS EIIB type-1" evidence="5">
    <location>
        <begin position="45"/>
        <end position="120"/>
    </location>
</feature>
<keyword evidence="2" id="KW-0598">Phosphotransferase system</keyword>
<accession>A0A397S681</accession>
<evidence type="ECO:0000256" key="4">
    <source>
        <dbReference type="SAM" id="Phobius"/>
    </source>
</evidence>
<dbReference type="InterPro" id="IPR036878">
    <property type="entry name" value="Glu_permease_IIB"/>
</dbReference>
<dbReference type="AlphaFoldDB" id="A0A397S681"/>
<reference evidence="6 7" key="1">
    <citation type="submission" date="2018-08" db="EMBL/GenBank/DDBJ databases">
        <title>Genomic Encyclopedia of Archaeal and Bacterial Type Strains, Phase II (KMG-II): from individual species to whole genera.</title>
        <authorList>
            <person name="Goeker M."/>
        </authorList>
    </citation>
    <scope>NUCLEOTIDE SEQUENCE [LARGE SCALE GENOMIC DNA]</scope>
    <source>
        <strain evidence="6 7">ATCC 27112</strain>
    </source>
</reference>
<comment type="caution">
    <text evidence="6">The sequence shown here is derived from an EMBL/GenBank/DDBJ whole genome shotgun (WGS) entry which is preliminary data.</text>
</comment>
<dbReference type="Proteomes" id="UP000266506">
    <property type="component" value="Unassembled WGS sequence"/>
</dbReference>
<dbReference type="EMBL" id="QXEV01000007">
    <property type="protein sequence ID" value="RIA77754.1"/>
    <property type="molecule type" value="Genomic_DNA"/>
</dbReference>
<comment type="caution">
    <text evidence="3">Lacks conserved residue(s) required for the propagation of feature annotation.</text>
</comment>
<dbReference type="RefSeq" id="WP_162849768.1">
    <property type="nucleotide sequence ID" value="NZ_QXEV01000007.1"/>
</dbReference>
<protein>
    <submittedName>
        <fullName evidence="6">Phosphotransferase system IIB component</fullName>
    </submittedName>
</protein>